<dbReference type="InterPro" id="IPR015168">
    <property type="entry name" value="SsuA/THI5"/>
</dbReference>
<dbReference type="GO" id="GO:0016740">
    <property type="term" value="F:transferase activity"/>
    <property type="evidence" value="ECO:0007669"/>
    <property type="project" value="UniProtKB-KW"/>
</dbReference>
<evidence type="ECO:0000256" key="7">
    <source>
        <dbReference type="ARBA" id="ARBA00022898"/>
    </source>
</evidence>
<dbReference type="KEGG" id="pstg:E8M01_32815"/>
<evidence type="ECO:0000256" key="3">
    <source>
        <dbReference type="ARBA" id="ARBA00009406"/>
    </source>
</evidence>
<name>A0A4D7B5D6_9HYPH</name>
<dbReference type="SUPFAM" id="SSF53850">
    <property type="entry name" value="Periplasmic binding protein-like II"/>
    <property type="match status" value="1"/>
</dbReference>
<dbReference type="Pfam" id="PF09084">
    <property type="entry name" value="NMT1"/>
    <property type="match status" value="1"/>
</dbReference>
<evidence type="ECO:0000256" key="9">
    <source>
        <dbReference type="ARBA" id="ARBA00023004"/>
    </source>
</evidence>
<dbReference type="PANTHER" id="PTHR31528">
    <property type="entry name" value="4-AMINO-5-HYDROXYMETHYL-2-METHYLPYRIMIDINE PHOSPHATE SYNTHASE THI11-RELATED"/>
    <property type="match status" value="1"/>
</dbReference>
<protein>
    <recommendedName>
        <fullName evidence="10">Thiamine pyrimidine synthase</fullName>
    </recommendedName>
</protein>
<keyword evidence="12" id="KW-0472">Membrane</keyword>
<evidence type="ECO:0000256" key="10">
    <source>
        <dbReference type="ARBA" id="ARBA00033171"/>
    </source>
</evidence>
<comment type="pathway">
    <text evidence="2">Cofactor biosynthesis; thiamine diphosphate biosynthesis.</text>
</comment>
<keyword evidence="6" id="KW-0479">Metal-binding</keyword>
<feature type="transmembrane region" description="Helical" evidence="12">
    <location>
        <begin position="35"/>
        <end position="56"/>
    </location>
</feature>
<keyword evidence="5" id="KW-0808">Transferase</keyword>
<dbReference type="Gene3D" id="3.40.190.10">
    <property type="entry name" value="Periplasmic binding protein-like II"/>
    <property type="match status" value="2"/>
</dbReference>
<evidence type="ECO:0000259" key="13">
    <source>
        <dbReference type="Pfam" id="PF09084"/>
    </source>
</evidence>
<dbReference type="OrthoDB" id="7431968at2"/>
<evidence type="ECO:0000256" key="11">
    <source>
        <dbReference type="ARBA" id="ARBA00048179"/>
    </source>
</evidence>
<dbReference type="PANTHER" id="PTHR31528:SF1">
    <property type="entry name" value="4-AMINO-5-HYDROXYMETHYL-2-METHYLPYRIMIDINE PHOSPHATE SYNTHASE THI11-RELATED"/>
    <property type="match status" value="1"/>
</dbReference>
<evidence type="ECO:0000256" key="6">
    <source>
        <dbReference type="ARBA" id="ARBA00022723"/>
    </source>
</evidence>
<dbReference type="GO" id="GO:0009228">
    <property type="term" value="P:thiamine biosynthetic process"/>
    <property type="evidence" value="ECO:0007669"/>
    <property type="project" value="UniProtKB-KW"/>
</dbReference>
<keyword evidence="12" id="KW-0812">Transmembrane</keyword>
<comment type="subunit">
    <text evidence="4">Homodimer.</text>
</comment>
<proteinExistence type="inferred from homology"/>
<evidence type="ECO:0000256" key="4">
    <source>
        <dbReference type="ARBA" id="ARBA00011738"/>
    </source>
</evidence>
<keyword evidence="7" id="KW-0663">Pyridoxal phosphate</keyword>
<organism evidence="14 15">
    <name type="scientific">Phreatobacter stygius</name>
    <dbReference type="NCBI Taxonomy" id="1940610"/>
    <lineage>
        <taxon>Bacteria</taxon>
        <taxon>Pseudomonadati</taxon>
        <taxon>Pseudomonadota</taxon>
        <taxon>Alphaproteobacteria</taxon>
        <taxon>Hyphomicrobiales</taxon>
        <taxon>Phreatobacteraceae</taxon>
        <taxon>Phreatobacter</taxon>
    </lineage>
</organism>
<keyword evidence="9" id="KW-0408">Iron</keyword>
<comment type="similarity">
    <text evidence="3">Belongs to the NMT1/THI5 family.</text>
</comment>
<accession>A0A4D7B5D6</accession>
<feature type="domain" description="SsuA/THI5-like" evidence="13">
    <location>
        <begin position="70"/>
        <end position="283"/>
    </location>
</feature>
<sequence length="357" mass="37966">MRASATRRCCAPPPSEPEESCVVERVSVSRARLRAVLSASLVALGLLGAATVPAAAQARVKVLLDWAWLPYHAPFLIAEERGFYREAGLAVSLEQGRGSATTALLLSQGGFDIAHLNITNATQMIGRGGSIRIIGLYQHRTAAAFIGIRGRVKLDGPRSLRGLKIGSTPGGSDALSLRIFMRANGMGPTDLNVVSLDSNAKTTALFGGSIDVVSGDSPAFDAYVRATGQQPETLQLADAGVPLLGFGFAANTAFLGRNPELVRQFLAASRRGFVEAARDPQAACELIRTKVHLAGTVERCVDYFKGLMALSTAPTDPGWGRMSEAEWNQLVRTLQAVGELPADVQAAQYYTNDFVPQ</sequence>
<evidence type="ECO:0000256" key="8">
    <source>
        <dbReference type="ARBA" id="ARBA00022977"/>
    </source>
</evidence>
<keyword evidence="8" id="KW-0784">Thiamine biosynthesis</keyword>
<comment type="catalytic activity">
    <reaction evidence="11">
        <text>N(6)-(pyridoxal phosphate)-L-lysyl-[4-amino-5-hydroxymethyl-2-methylpyrimidine phosphate synthase] + L-histidyl-[4-amino-5-hydroxymethyl-2-methylpyrimidine phosphate synthase] + 2 Fe(3+) + 4 H2O = L-lysyl-[4-amino-5-hydroxymethyl-2-methylpyrimidine phosphate synthase] + (2S)-2-amino-5-hydroxy-4-oxopentanoyl-[4-amino-5-hydroxymethyl-2-methylpyrimidine phosphate synthase] + 4-amino-2-methyl-5-(phosphooxymethyl)pyrimidine + 3-oxopropanoate + 2 Fe(2+) + 2 H(+)</text>
        <dbReference type="Rhea" id="RHEA:65756"/>
        <dbReference type="Rhea" id="RHEA-COMP:16892"/>
        <dbReference type="Rhea" id="RHEA-COMP:16893"/>
        <dbReference type="Rhea" id="RHEA-COMP:16894"/>
        <dbReference type="Rhea" id="RHEA-COMP:16895"/>
        <dbReference type="ChEBI" id="CHEBI:15377"/>
        <dbReference type="ChEBI" id="CHEBI:15378"/>
        <dbReference type="ChEBI" id="CHEBI:29033"/>
        <dbReference type="ChEBI" id="CHEBI:29034"/>
        <dbReference type="ChEBI" id="CHEBI:29969"/>
        <dbReference type="ChEBI" id="CHEBI:29979"/>
        <dbReference type="ChEBI" id="CHEBI:33190"/>
        <dbReference type="ChEBI" id="CHEBI:58354"/>
        <dbReference type="ChEBI" id="CHEBI:143915"/>
        <dbReference type="ChEBI" id="CHEBI:157692"/>
    </reaction>
    <physiologicalReaction direction="left-to-right" evidence="11">
        <dbReference type="Rhea" id="RHEA:65757"/>
    </physiologicalReaction>
</comment>
<dbReference type="AlphaFoldDB" id="A0A4D7B5D6"/>
<evidence type="ECO:0000256" key="2">
    <source>
        <dbReference type="ARBA" id="ARBA00004948"/>
    </source>
</evidence>
<evidence type="ECO:0000256" key="1">
    <source>
        <dbReference type="ARBA" id="ARBA00003469"/>
    </source>
</evidence>
<reference evidence="14 15" key="1">
    <citation type="submission" date="2019-04" db="EMBL/GenBank/DDBJ databases">
        <title>Phreatobacter aquaticus sp. nov.</title>
        <authorList>
            <person name="Choi A."/>
        </authorList>
    </citation>
    <scope>NUCLEOTIDE SEQUENCE [LARGE SCALE GENOMIC DNA]</scope>
    <source>
        <strain evidence="14 15">KCTC 52518</strain>
    </source>
</reference>
<keyword evidence="12" id="KW-1133">Transmembrane helix</keyword>
<comment type="function">
    <text evidence="1">Responsible for the formation of the pyrimidine heterocycle in the thiamine biosynthesis pathway. Catalyzes the formation of hydroxymethylpyrimidine phosphate (HMP-P) from histidine and pyridoxal phosphate (PLP). The protein uses PLP and the active site histidine to form HMP-P, generating an inactive enzyme. The enzyme can only undergo a single turnover, which suggests it is a suicide enzyme.</text>
</comment>
<dbReference type="InterPro" id="IPR027939">
    <property type="entry name" value="NMT1/THI5"/>
</dbReference>
<evidence type="ECO:0000313" key="14">
    <source>
        <dbReference type="EMBL" id="QCI68594.1"/>
    </source>
</evidence>
<evidence type="ECO:0000256" key="12">
    <source>
        <dbReference type="SAM" id="Phobius"/>
    </source>
</evidence>
<evidence type="ECO:0000313" key="15">
    <source>
        <dbReference type="Proteomes" id="UP000298781"/>
    </source>
</evidence>
<dbReference type="Proteomes" id="UP000298781">
    <property type="component" value="Chromosome"/>
</dbReference>
<dbReference type="EMBL" id="CP039690">
    <property type="protein sequence ID" value="QCI68594.1"/>
    <property type="molecule type" value="Genomic_DNA"/>
</dbReference>
<gene>
    <name evidence="14" type="ORF">E8M01_32815</name>
</gene>
<keyword evidence="15" id="KW-1185">Reference proteome</keyword>
<evidence type="ECO:0000256" key="5">
    <source>
        <dbReference type="ARBA" id="ARBA00022679"/>
    </source>
</evidence>
<dbReference type="GO" id="GO:0046872">
    <property type="term" value="F:metal ion binding"/>
    <property type="evidence" value="ECO:0007669"/>
    <property type="project" value="UniProtKB-KW"/>
</dbReference>